<dbReference type="PANTHER" id="PTHR30024:SF47">
    <property type="entry name" value="TAURINE-BINDING PERIPLASMIC PROTEIN"/>
    <property type="match status" value="1"/>
</dbReference>
<dbReference type="Pfam" id="PF09084">
    <property type="entry name" value="NMT1"/>
    <property type="match status" value="1"/>
</dbReference>
<organism evidence="6 7">
    <name type="scientific">Oceanobacter antarcticus</name>
    <dbReference type="NCBI Taxonomy" id="3133425"/>
    <lineage>
        <taxon>Bacteria</taxon>
        <taxon>Pseudomonadati</taxon>
        <taxon>Pseudomonadota</taxon>
        <taxon>Gammaproteobacteria</taxon>
        <taxon>Oceanospirillales</taxon>
        <taxon>Oceanospirillaceae</taxon>
        <taxon>Oceanobacter</taxon>
    </lineage>
</organism>
<dbReference type="RefSeq" id="WP_416206270.1">
    <property type="nucleotide sequence ID" value="NZ_JBBKTX010000014.1"/>
</dbReference>
<sequence>MKTNGIISCIRKITLGSVLALSTATMITTTASAGELSIGHTTWVGYGTLYLARDLGYFEEKGLTVDLKTIEESSMYMAAQASGHLDGSASTVDEILKYRPKFCFESVVALDDSYGGDGILVGDDVNSLQDLKGKQVAVNEGSVSQFWLSYLLKQNSMSLKDLKIQNMTADDAASAFMAGRIPAAVTWEPHLSMVRAKKTGKVLIDSSTTPGVIVDVVALSCNVIKNQPDDVKALVDGLYRAVEYIKQHPQEAYAIMSKGVGGYLSDPAEFAAAAANVRFYDKAMNEKLFGTSTKPGDIASLITTANDTWSALQQTELNVTYDQLINSDFVAQ</sequence>
<keyword evidence="7" id="KW-1185">Reference proteome</keyword>
<evidence type="ECO:0000313" key="7">
    <source>
        <dbReference type="Proteomes" id="UP001620597"/>
    </source>
</evidence>
<evidence type="ECO:0000259" key="5">
    <source>
        <dbReference type="Pfam" id="PF09084"/>
    </source>
</evidence>
<reference evidence="6 7" key="1">
    <citation type="submission" date="2024-03" db="EMBL/GenBank/DDBJ databases">
        <title>High-quality draft genome sequence of Oceanobacter sp. wDCs-4.</title>
        <authorList>
            <person name="Dong C."/>
        </authorList>
    </citation>
    <scope>NUCLEOTIDE SEQUENCE [LARGE SCALE GENOMIC DNA]</scope>
    <source>
        <strain evidence="7">wDCs-4</strain>
    </source>
</reference>
<dbReference type="EMBL" id="JBBKTX010000014">
    <property type="protein sequence ID" value="MFK4753201.1"/>
    <property type="molecule type" value="Genomic_DNA"/>
</dbReference>
<keyword evidence="3 4" id="KW-0732">Signal</keyword>
<dbReference type="SUPFAM" id="SSF53850">
    <property type="entry name" value="Periplasmic binding protein-like II"/>
    <property type="match status" value="1"/>
</dbReference>
<dbReference type="CDD" id="cd13563">
    <property type="entry name" value="PBP2_SsuA_like_6"/>
    <property type="match status" value="1"/>
</dbReference>
<comment type="subcellular location">
    <subcellularLocation>
        <location evidence="1">Periplasm</location>
    </subcellularLocation>
</comment>
<dbReference type="Proteomes" id="UP001620597">
    <property type="component" value="Unassembled WGS sequence"/>
</dbReference>
<dbReference type="Gene3D" id="3.40.190.10">
    <property type="entry name" value="Periplasmic binding protein-like II"/>
    <property type="match status" value="2"/>
</dbReference>
<dbReference type="InterPro" id="IPR015168">
    <property type="entry name" value="SsuA/THI5"/>
</dbReference>
<feature type="chain" id="PRO_5046914094" evidence="4">
    <location>
        <begin position="34"/>
        <end position="332"/>
    </location>
</feature>
<feature type="signal peptide" evidence="4">
    <location>
        <begin position="1"/>
        <end position="33"/>
    </location>
</feature>
<evidence type="ECO:0000313" key="6">
    <source>
        <dbReference type="EMBL" id="MFK4753201.1"/>
    </source>
</evidence>
<comment type="similarity">
    <text evidence="2">Belongs to the bacterial solute-binding protein SsuA/TauA family.</text>
</comment>
<proteinExistence type="inferred from homology"/>
<feature type="domain" description="SsuA/THI5-like" evidence="5">
    <location>
        <begin position="48"/>
        <end position="252"/>
    </location>
</feature>
<evidence type="ECO:0000256" key="4">
    <source>
        <dbReference type="SAM" id="SignalP"/>
    </source>
</evidence>
<evidence type="ECO:0000256" key="2">
    <source>
        <dbReference type="ARBA" id="ARBA00010742"/>
    </source>
</evidence>
<protein>
    <submittedName>
        <fullName evidence="6">ABC transporter substrate-binding protein</fullName>
    </submittedName>
</protein>
<comment type="caution">
    <text evidence="6">The sequence shown here is derived from an EMBL/GenBank/DDBJ whole genome shotgun (WGS) entry which is preliminary data.</text>
</comment>
<name>A0ABW8NK13_9GAMM</name>
<evidence type="ECO:0000256" key="1">
    <source>
        <dbReference type="ARBA" id="ARBA00004418"/>
    </source>
</evidence>
<accession>A0ABW8NK13</accession>
<evidence type="ECO:0000256" key="3">
    <source>
        <dbReference type="ARBA" id="ARBA00022729"/>
    </source>
</evidence>
<dbReference type="PANTHER" id="PTHR30024">
    <property type="entry name" value="ALIPHATIC SULFONATES-BINDING PROTEIN-RELATED"/>
    <property type="match status" value="1"/>
</dbReference>
<gene>
    <name evidence="6" type="ORF">WG929_12330</name>
</gene>